<reference evidence="2 3" key="1">
    <citation type="submission" date="2019-02" db="EMBL/GenBank/DDBJ databases">
        <title>Deep-cultivation of Planctomycetes and their phenomic and genomic characterization uncovers novel biology.</title>
        <authorList>
            <person name="Wiegand S."/>
            <person name="Jogler M."/>
            <person name="Boedeker C."/>
            <person name="Pinto D."/>
            <person name="Vollmers J."/>
            <person name="Rivas-Marin E."/>
            <person name="Kohn T."/>
            <person name="Peeters S.H."/>
            <person name="Heuer A."/>
            <person name="Rast P."/>
            <person name="Oberbeckmann S."/>
            <person name="Bunk B."/>
            <person name="Jeske O."/>
            <person name="Meyerdierks A."/>
            <person name="Storesund J.E."/>
            <person name="Kallscheuer N."/>
            <person name="Luecker S."/>
            <person name="Lage O.M."/>
            <person name="Pohl T."/>
            <person name="Merkel B.J."/>
            <person name="Hornburger P."/>
            <person name="Mueller R.-W."/>
            <person name="Bruemmer F."/>
            <person name="Labrenz M."/>
            <person name="Spormann A.M."/>
            <person name="Op Den Camp H."/>
            <person name="Overmann J."/>
            <person name="Amann R."/>
            <person name="Jetten M.S.M."/>
            <person name="Mascher T."/>
            <person name="Medema M.H."/>
            <person name="Devos D.P."/>
            <person name="Kaster A.-K."/>
            <person name="Ovreas L."/>
            <person name="Rohde M."/>
            <person name="Galperin M.Y."/>
            <person name="Jogler C."/>
        </authorList>
    </citation>
    <scope>NUCLEOTIDE SEQUENCE [LARGE SCALE GENOMIC DNA]</scope>
    <source>
        <strain evidence="2 3">Poly59</strain>
    </source>
</reference>
<keyword evidence="1" id="KW-0472">Membrane</keyword>
<organism evidence="2 3">
    <name type="scientific">Rubripirellula reticaptiva</name>
    <dbReference type="NCBI Taxonomy" id="2528013"/>
    <lineage>
        <taxon>Bacteria</taxon>
        <taxon>Pseudomonadati</taxon>
        <taxon>Planctomycetota</taxon>
        <taxon>Planctomycetia</taxon>
        <taxon>Pirellulales</taxon>
        <taxon>Pirellulaceae</taxon>
        <taxon>Rubripirellula</taxon>
    </lineage>
</organism>
<gene>
    <name evidence="2" type="ORF">Poly59_52170</name>
</gene>
<keyword evidence="3" id="KW-1185">Reference proteome</keyword>
<comment type="caution">
    <text evidence="2">The sequence shown here is derived from an EMBL/GenBank/DDBJ whole genome shotgun (WGS) entry which is preliminary data.</text>
</comment>
<protein>
    <submittedName>
        <fullName evidence="2">Uncharacterized protein</fullName>
    </submittedName>
</protein>
<evidence type="ECO:0000313" key="3">
    <source>
        <dbReference type="Proteomes" id="UP000317977"/>
    </source>
</evidence>
<keyword evidence="1" id="KW-1133">Transmembrane helix</keyword>
<dbReference type="AlphaFoldDB" id="A0A5C6EIR3"/>
<evidence type="ECO:0000313" key="2">
    <source>
        <dbReference type="EMBL" id="TWU48370.1"/>
    </source>
</evidence>
<accession>A0A5C6EIR3</accession>
<proteinExistence type="predicted"/>
<sequence>MIPDLIAFSMVTWFFDAWAELVRYFNTMNTMQWGIVSACSVAFGFLCLRGHKIN</sequence>
<dbReference type="EMBL" id="SJPX01000005">
    <property type="protein sequence ID" value="TWU48370.1"/>
    <property type="molecule type" value="Genomic_DNA"/>
</dbReference>
<feature type="transmembrane region" description="Helical" evidence="1">
    <location>
        <begin position="29"/>
        <end position="48"/>
    </location>
</feature>
<dbReference type="Proteomes" id="UP000317977">
    <property type="component" value="Unassembled WGS sequence"/>
</dbReference>
<evidence type="ECO:0000256" key="1">
    <source>
        <dbReference type="SAM" id="Phobius"/>
    </source>
</evidence>
<dbReference type="RefSeq" id="WP_186776492.1">
    <property type="nucleotide sequence ID" value="NZ_SJPX01000005.1"/>
</dbReference>
<keyword evidence="1" id="KW-0812">Transmembrane</keyword>
<name>A0A5C6EIR3_9BACT</name>